<keyword evidence="5 8" id="KW-0812">Transmembrane</keyword>
<keyword evidence="2" id="KW-1003">Cell membrane</keyword>
<keyword evidence="6 8" id="KW-1133">Transmembrane helix</keyword>
<sequence>MAAGSTAPVELEGRTTPFLGWQKLLLAALALAGVWLRVRHLSAEGFSDDEVHKWLAALRYLKGDFGGDDVEHPMLMKWLIAGAAWAFPRLAPETLTRLPNAVAAGGTVVAVALLGRRYFGRATGLLGAALCALSTTFVGYQRIAKEDTLLGLFLALLLWCLGEAHAAAQDGRDRDRRRWEAWAGAALGGMLASKYFIFFAPIPLFAYWALRARGTRWRIPFSRWVILGGIALVVFAAVNWAPFLPSTWEYIAHYVAGDAVGDRATSETLLFRGRLYGNLAFNFHGGVPFWFHLAFAWVKLAPPTAVLAFAGLALALLRRRPAHVVFLCWIGTFVLSFTIASAMYGRFFVSVLPAFALLAAHAARTLAARVPWRPAFPALAVLMAGTEARAAVAHAPHYRLYVNAFGGGDGALGWWFPHCDYFDAGLREAVRAIAARAEPGAEVASETEWPVEFYAEQAGRDDLAYTVLTRKSACRQGRVCYVVTAAGRLYRHNQDAFERLRGREPWETVAIRGVPVVKVYRLAPGEPLFPPAAAGAASLR</sequence>
<proteinExistence type="predicted"/>
<dbReference type="PANTHER" id="PTHR33908">
    <property type="entry name" value="MANNOSYLTRANSFERASE YKCB-RELATED"/>
    <property type="match status" value="1"/>
</dbReference>
<dbReference type="InterPro" id="IPR050297">
    <property type="entry name" value="LipidA_mod_glycosyltrf_83"/>
</dbReference>
<dbReference type="Pfam" id="PF13231">
    <property type="entry name" value="PMT_2"/>
    <property type="match status" value="1"/>
</dbReference>
<dbReference type="RefSeq" id="WP_248343444.1">
    <property type="nucleotide sequence ID" value="NZ_AP025592.1"/>
</dbReference>
<feature type="transmembrane region" description="Helical" evidence="8">
    <location>
        <begin position="122"/>
        <end position="140"/>
    </location>
</feature>
<accession>A0ABN6NC71</accession>
<dbReference type="Proteomes" id="UP001162734">
    <property type="component" value="Chromosome"/>
</dbReference>
<dbReference type="EMBL" id="AP025592">
    <property type="protein sequence ID" value="BDG10854.1"/>
    <property type="molecule type" value="Genomic_DNA"/>
</dbReference>
<feature type="transmembrane region" description="Helical" evidence="8">
    <location>
        <begin position="149"/>
        <end position="169"/>
    </location>
</feature>
<evidence type="ECO:0000256" key="3">
    <source>
        <dbReference type="ARBA" id="ARBA00022676"/>
    </source>
</evidence>
<dbReference type="InterPro" id="IPR038731">
    <property type="entry name" value="RgtA/B/C-like"/>
</dbReference>
<reference evidence="11" key="1">
    <citation type="journal article" date="2022" name="Int. J. Syst. Evol. Microbiol.">
        <title>Anaeromyxobacter oryzae sp. nov., Anaeromyxobacter diazotrophicus sp. nov. and Anaeromyxobacter paludicola sp. nov., isolated from paddy soils.</title>
        <authorList>
            <person name="Itoh H."/>
            <person name="Xu Z."/>
            <person name="Mise K."/>
            <person name="Masuda Y."/>
            <person name="Ushijima N."/>
            <person name="Hayakawa C."/>
            <person name="Shiratori Y."/>
            <person name="Senoo K."/>
        </authorList>
    </citation>
    <scope>NUCLEOTIDE SEQUENCE [LARGE SCALE GENOMIC DNA]</scope>
    <source>
        <strain evidence="11">Red630</strain>
    </source>
</reference>
<gene>
    <name evidence="10" type="ORF">AMPC_39670</name>
</gene>
<keyword evidence="7 8" id="KW-0472">Membrane</keyword>
<evidence type="ECO:0000256" key="5">
    <source>
        <dbReference type="ARBA" id="ARBA00022692"/>
    </source>
</evidence>
<evidence type="ECO:0000256" key="8">
    <source>
        <dbReference type="SAM" id="Phobius"/>
    </source>
</evidence>
<feature type="transmembrane region" description="Helical" evidence="8">
    <location>
        <begin position="289"/>
        <end position="317"/>
    </location>
</feature>
<keyword evidence="11" id="KW-1185">Reference proteome</keyword>
<keyword evidence="4" id="KW-0808">Transferase</keyword>
<evidence type="ECO:0000313" key="11">
    <source>
        <dbReference type="Proteomes" id="UP001162734"/>
    </source>
</evidence>
<comment type="subcellular location">
    <subcellularLocation>
        <location evidence="1">Cell membrane</location>
        <topology evidence="1">Multi-pass membrane protein</topology>
    </subcellularLocation>
</comment>
<organism evidence="10 11">
    <name type="scientific">Anaeromyxobacter paludicola</name>
    <dbReference type="NCBI Taxonomy" id="2918171"/>
    <lineage>
        <taxon>Bacteria</taxon>
        <taxon>Pseudomonadati</taxon>
        <taxon>Myxococcota</taxon>
        <taxon>Myxococcia</taxon>
        <taxon>Myxococcales</taxon>
        <taxon>Cystobacterineae</taxon>
        <taxon>Anaeromyxobacteraceae</taxon>
        <taxon>Anaeromyxobacter</taxon>
    </lineage>
</organism>
<name>A0ABN6NC71_9BACT</name>
<feature type="transmembrane region" description="Helical" evidence="8">
    <location>
        <begin position="181"/>
        <end position="209"/>
    </location>
</feature>
<protein>
    <recommendedName>
        <fullName evidence="9">Glycosyltransferase RgtA/B/C/D-like domain-containing protein</fullName>
    </recommendedName>
</protein>
<evidence type="ECO:0000256" key="6">
    <source>
        <dbReference type="ARBA" id="ARBA00022989"/>
    </source>
</evidence>
<evidence type="ECO:0000256" key="7">
    <source>
        <dbReference type="ARBA" id="ARBA00023136"/>
    </source>
</evidence>
<evidence type="ECO:0000256" key="1">
    <source>
        <dbReference type="ARBA" id="ARBA00004651"/>
    </source>
</evidence>
<feature type="domain" description="Glycosyltransferase RgtA/B/C/D-like" evidence="9">
    <location>
        <begin position="72"/>
        <end position="237"/>
    </location>
</feature>
<keyword evidence="3" id="KW-0328">Glycosyltransferase</keyword>
<evidence type="ECO:0000313" key="10">
    <source>
        <dbReference type="EMBL" id="BDG10854.1"/>
    </source>
</evidence>
<feature type="transmembrane region" description="Helical" evidence="8">
    <location>
        <begin position="324"/>
        <end position="341"/>
    </location>
</feature>
<evidence type="ECO:0000256" key="4">
    <source>
        <dbReference type="ARBA" id="ARBA00022679"/>
    </source>
</evidence>
<evidence type="ECO:0000259" key="9">
    <source>
        <dbReference type="Pfam" id="PF13231"/>
    </source>
</evidence>
<evidence type="ECO:0000256" key="2">
    <source>
        <dbReference type="ARBA" id="ARBA00022475"/>
    </source>
</evidence>
<dbReference type="PANTHER" id="PTHR33908:SF11">
    <property type="entry name" value="MEMBRANE PROTEIN"/>
    <property type="match status" value="1"/>
</dbReference>
<feature type="transmembrane region" description="Helical" evidence="8">
    <location>
        <begin position="221"/>
        <end position="241"/>
    </location>
</feature>